<feature type="transmembrane region" description="Helical" evidence="9">
    <location>
        <begin position="206"/>
        <end position="227"/>
    </location>
</feature>
<gene>
    <name evidence="11" type="ORF">BDV25DRAFT_39167</name>
</gene>
<keyword evidence="4 9" id="KW-0812">Transmembrane</keyword>
<evidence type="ECO:0000256" key="8">
    <source>
        <dbReference type="SAM" id="MobiDB-lite"/>
    </source>
</evidence>
<feature type="transmembrane region" description="Helical" evidence="9">
    <location>
        <begin position="313"/>
        <end position="335"/>
    </location>
</feature>
<evidence type="ECO:0000313" key="11">
    <source>
        <dbReference type="EMBL" id="KAE8147165.1"/>
    </source>
</evidence>
<evidence type="ECO:0000259" key="10">
    <source>
        <dbReference type="PROSITE" id="PS50850"/>
    </source>
</evidence>
<dbReference type="PRINTS" id="PR00171">
    <property type="entry name" value="SUGRTRNSPORT"/>
</dbReference>
<feature type="region of interest" description="Disordered" evidence="8">
    <location>
        <begin position="1"/>
        <end position="22"/>
    </location>
</feature>
<feature type="transmembrane region" description="Helical" evidence="9">
    <location>
        <begin position="481"/>
        <end position="499"/>
    </location>
</feature>
<keyword evidence="6 9" id="KW-0472">Membrane</keyword>
<feature type="transmembrane region" description="Helical" evidence="9">
    <location>
        <begin position="166"/>
        <end position="186"/>
    </location>
</feature>
<feature type="transmembrane region" description="Helical" evidence="9">
    <location>
        <begin position="450"/>
        <end position="469"/>
    </location>
</feature>
<feature type="transmembrane region" description="Helical" evidence="9">
    <location>
        <begin position="131"/>
        <end position="154"/>
    </location>
</feature>
<comment type="similarity">
    <text evidence="2 7">Belongs to the major facilitator superfamily. Sugar transporter (TC 2.A.1.1) family.</text>
</comment>
<keyword evidence="12" id="KW-1185">Reference proteome</keyword>
<dbReference type="EMBL" id="ML742222">
    <property type="protein sequence ID" value="KAE8147165.1"/>
    <property type="molecule type" value="Genomic_DNA"/>
</dbReference>
<feature type="transmembrane region" description="Helical" evidence="9">
    <location>
        <begin position="419"/>
        <end position="438"/>
    </location>
</feature>
<dbReference type="SUPFAM" id="SSF103473">
    <property type="entry name" value="MFS general substrate transporter"/>
    <property type="match status" value="1"/>
</dbReference>
<evidence type="ECO:0000256" key="6">
    <source>
        <dbReference type="ARBA" id="ARBA00023136"/>
    </source>
</evidence>
<dbReference type="FunFam" id="1.20.1250.20:FF:000026">
    <property type="entry name" value="MFS quinate transporter QutD"/>
    <property type="match status" value="1"/>
</dbReference>
<dbReference type="InterPro" id="IPR020846">
    <property type="entry name" value="MFS_dom"/>
</dbReference>
<dbReference type="GO" id="GO:0016020">
    <property type="term" value="C:membrane"/>
    <property type="evidence" value="ECO:0007669"/>
    <property type="project" value="UniProtKB-SubCell"/>
</dbReference>
<dbReference type="Gene3D" id="1.20.1250.20">
    <property type="entry name" value="MFS general substrate transporter like domains"/>
    <property type="match status" value="1"/>
</dbReference>
<dbReference type="PROSITE" id="PS00217">
    <property type="entry name" value="SUGAR_TRANSPORT_2"/>
    <property type="match status" value="1"/>
</dbReference>
<evidence type="ECO:0000256" key="3">
    <source>
        <dbReference type="ARBA" id="ARBA00022448"/>
    </source>
</evidence>
<dbReference type="PANTHER" id="PTHR48022">
    <property type="entry name" value="PLASTIDIC GLUCOSE TRANSPORTER 4"/>
    <property type="match status" value="1"/>
</dbReference>
<feature type="transmembrane region" description="Helical" evidence="9">
    <location>
        <begin position="76"/>
        <end position="99"/>
    </location>
</feature>
<evidence type="ECO:0000256" key="9">
    <source>
        <dbReference type="SAM" id="Phobius"/>
    </source>
</evidence>
<dbReference type="NCBIfam" id="TIGR00879">
    <property type="entry name" value="SP"/>
    <property type="match status" value="1"/>
</dbReference>
<protein>
    <submittedName>
        <fullName evidence="11">General substrate transporter</fullName>
    </submittedName>
</protein>
<feature type="transmembrane region" description="Helical" evidence="9">
    <location>
        <begin position="378"/>
        <end position="399"/>
    </location>
</feature>
<keyword evidence="3 7" id="KW-0813">Transport</keyword>
<dbReference type="Proteomes" id="UP000325780">
    <property type="component" value="Unassembled WGS sequence"/>
</dbReference>
<sequence>MSDQLHPDYESQSEGVQRPTRSMWSSLRSNPKVLLIAFFASFGGFEYGYQQGVLGQSLVMTRFKENFPSVVESSTATGWLTSILQLGGIVGSLSAGVLGEIYSRKYTMFVACCWAILGSYLYVGATEGNPALLYAGRFFTGLGVGLFSGVGPLYNAELAAPEMRGLLVSFYQFATILGIMISFWVGYGSNYIGGTGATQSDLAWRLPSIVQGIPAVALACGVWLMPFSPRWLVKKGRNEEALATLAWIRKLPQDHPSVQMEYLEMKAEALFEQRAFAKATPWLAEREKNSVWMSQIAQYANCFRTMGNTKRVCTAWLVMFFQQWSGVDAIIYYASNVFYSLGLTGGTVALLATGVTGVVFLISTVPGMLVIDKFGRKPMLLTGSVVMLVSMVIVGVIVAKFRHDWPSHVAGGWTAVALIWVYIASFGATWGPCSWTLVSEIFPLSIRSKGASIGASSNWINNFAIAFFVPPMLNTWEWGTYIFFAVFLLVGIVWVYIFLPETKNASLEDMDRVFKSNTGEQDAELLREAQREVGLTTYLTHLTKESDHMEKDHQSHVEKV</sequence>
<proteinExistence type="inferred from homology"/>
<keyword evidence="5 9" id="KW-1133">Transmembrane helix</keyword>
<dbReference type="GO" id="GO:0005351">
    <property type="term" value="F:carbohydrate:proton symporter activity"/>
    <property type="evidence" value="ECO:0007669"/>
    <property type="project" value="TreeGrafter"/>
</dbReference>
<evidence type="ECO:0000256" key="7">
    <source>
        <dbReference type="RuleBase" id="RU003346"/>
    </source>
</evidence>
<dbReference type="AlphaFoldDB" id="A0A5N6TLF6"/>
<evidence type="ECO:0000256" key="4">
    <source>
        <dbReference type="ARBA" id="ARBA00022692"/>
    </source>
</evidence>
<dbReference type="InterPro" id="IPR005829">
    <property type="entry name" value="Sugar_transporter_CS"/>
</dbReference>
<dbReference type="PANTHER" id="PTHR48022:SF67">
    <property type="entry name" value="QUINATE TRANSPORTER, PUTATIVE (AFU_ORTHOLOGUE AFUA_4G14670)-RELATED"/>
    <property type="match status" value="1"/>
</dbReference>
<feature type="transmembrane region" description="Helical" evidence="9">
    <location>
        <begin position="33"/>
        <end position="50"/>
    </location>
</feature>
<dbReference type="InterPro" id="IPR003663">
    <property type="entry name" value="Sugar/inositol_transpt"/>
</dbReference>
<dbReference type="InterPro" id="IPR036259">
    <property type="entry name" value="MFS_trans_sf"/>
</dbReference>
<dbReference type="InterPro" id="IPR050360">
    <property type="entry name" value="MFS_Sugar_Transporters"/>
</dbReference>
<dbReference type="Pfam" id="PF00083">
    <property type="entry name" value="Sugar_tr"/>
    <property type="match status" value="1"/>
</dbReference>
<organism evidence="11 12">
    <name type="scientific">Aspergillus avenaceus</name>
    <dbReference type="NCBI Taxonomy" id="36643"/>
    <lineage>
        <taxon>Eukaryota</taxon>
        <taxon>Fungi</taxon>
        <taxon>Dikarya</taxon>
        <taxon>Ascomycota</taxon>
        <taxon>Pezizomycotina</taxon>
        <taxon>Eurotiomycetes</taxon>
        <taxon>Eurotiomycetidae</taxon>
        <taxon>Eurotiales</taxon>
        <taxon>Aspergillaceae</taxon>
        <taxon>Aspergillus</taxon>
        <taxon>Aspergillus subgen. Circumdati</taxon>
    </lineage>
</organism>
<feature type="transmembrane region" description="Helical" evidence="9">
    <location>
        <begin position="106"/>
        <end position="125"/>
    </location>
</feature>
<evidence type="ECO:0000256" key="1">
    <source>
        <dbReference type="ARBA" id="ARBA00004141"/>
    </source>
</evidence>
<comment type="subcellular location">
    <subcellularLocation>
        <location evidence="1">Membrane</location>
        <topology evidence="1">Multi-pass membrane protein</topology>
    </subcellularLocation>
</comment>
<evidence type="ECO:0000256" key="2">
    <source>
        <dbReference type="ARBA" id="ARBA00010992"/>
    </source>
</evidence>
<dbReference type="InterPro" id="IPR005828">
    <property type="entry name" value="MFS_sugar_transport-like"/>
</dbReference>
<dbReference type="PROSITE" id="PS00216">
    <property type="entry name" value="SUGAR_TRANSPORT_1"/>
    <property type="match status" value="1"/>
</dbReference>
<feature type="transmembrane region" description="Helical" evidence="9">
    <location>
        <begin position="347"/>
        <end position="371"/>
    </location>
</feature>
<feature type="domain" description="Major facilitator superfamily (MFS) profile" evidence="10">
    <location>
        <begin position="36"/>
        <end position="503"/>
    </location>
</feature>
<dbReference type="PROSITE" id="PS50850">
    <property type="entry name" value="MFS"/>
    <property type="match status" value="1"/>
</dbReference>
<feature type="compositionally biased region" description="Polar residues" evidence="8">
    <location>
        <begin position="10"/>
        <end position="22"/>
    </location>
</feature>
<accession>A0A5N6TLF6</accession>
<name>A0A5N6TLF6_ASPAV</name>
<reference evidence="11 12" key="1">
    <citation type="submission" date="2019-04" db="EMBL/GenBank/DDBJ databases">
        <title>Friends and foes A comparative genomics study of 23 Aspergillus species from section Flavi.</title>
        <authorList>
            <consortium name="DOE Joint Genome Institute"/>
            <person name="Kjaerbolling I."/>
            <person name="Vesth T."/>
            <person name="Frisvad J.C."/>
            <person name="Nybo J.L."/>
            <person name="Theobald S."/>
            <person name="Kildgaard S."/>
            <person name="Isbrandt T."/>
            <person name="Kuo A."/>
            <person name="Sato A."/>
            <person name="Lyhne E.K."/>
            <person name="Kogle M.E."/>
            <person name="Wiebenga A."/>
            <person name="Kun R.S."/>
            <person name="Lubbers R.J."/>
            <person name="Makela M.R."/>
            <person name="Barry K."/>
            <person name="Chovatia M."/>
            <person name="Clum A."/>
            <person name="Daum C."/>
            <person name="Haridas S."/>
            <person name="He G."/>
            <person name="LaButti K."/>
            <person name="Lipzen A."/>
            <person name="Mondo S."/>
            <person name="Riley R."/>
            <person name="Salamov A."/>
            <person name="Simmons B.A."/>
            <person name="Magnuson J.K."/>
            <person name="Henrissat B."/>
            <person name="Mortensen U.H."/>
            <person name="Larsen T.O."/>
            <person name="Devries R.P."/>
            <person name="Grigoriev I.V."/>
            <person name="Machida M."/>
            <person name="Baker S.E."/>
            <person name="Andersen M.R."/>
        </authorList>
    </citation>
    <scope>NUCLEOTIDE SEQUENCE [LARGE SCALE GENOMIC DNA]</scope>
    <source>
        <strain evidence="11 12">IBT 18842</strain>
    </source>
</reference>
<dbReference type="OrthoDB" id="8120565at2759"/>
<evidence type="ECO:0000313" key="12">
    <source>
        <dbReference type="Proteomes" id="UP000325780"/>
    </source>
</evidence>
<evidence type="ECO:0000256" key="5">
    <source>
        <dbReference type="ARBA" id="ARBA00022989"/>
    </source>
</evidence>